<keyword evidence="1" id="KW-1133">Transmembrane helix</keyword>
<evidence type="ECO:0000259" key="2">
    <source>
        <dbReference type="PROSITE" id="PS50234"/>
    </source>
</evidence>
<sequence>MNDGAWSWLPFGLDGFAWPWLLLALPLPWLLRALLPAARSGGAALRVPYGERLSAIAAARGPARAGGGPALWLGALAWVLLCVAAARPQQLGEAVQPPQAGRDLMLAVDLSGSMAEEDMLLGDRIVDRLTAAKAVIADFLDRRAGDRVGLLVFGRRAYAVAPLTLDRDSVREQLLDSVIGLAGRETAIGDAIGLAVKRLRAETGAEAGQRVLILLTDGVNTAGLLEPVKAAELARDAQVRIHTIAFGGDGGELSMFGFRVRGPGGGEEMDEATLQRVSAMTGGRMFRARDTAELAGIYAEIDRLEPVQRPAQSVRPRVERYYWPLGLALLLGLDALLLPRLRRWRRSGLAGARA</sequence>
<dbReference type="Gene3D" id="3.40.50.410">
    <property type="entry name" value="von Willebrand factor, type A domain"/>
    <property type="match status" value="1"/>
</dbReference>
<feature type="domain" description="VWFA" evidence="2">
    <location>
        <begin position="103"/>
        <end position="301"/>
    </location>
</feature>
<gene>
    <name evidence="3" type="ORF">AB6713_12465</name>
</gene>
<dbReference type="InterPro" id="IPR002035">
    <property type="entry name" value="VWF_A"/>
</dbReference>
<evidence type="ECO:0000313" key="4">
    <source>
        <dbReference type="Proteomes" id="UP001566331"/>
    </source>
</evidence>
<name>A0ABV4HRQ3_9GAMM</name>
<feature type="transmembrane region" description="Helical" evidence="1">
    <location>
        <begin position="16"/>
        <end position="35"/>
    </location>
</feature>
<keyword evidence="1" id="KW-0472">Membrane</keyword>
<dbReference type="EMBL" id="JBFWIC010000016">
    <property type="protein sequence ID" value="MEZ0475417.1"/>
    <property type="molecule type" value="Genomic_DNA"/>
</dbReference>
<dbReference type="PANTHER" id="PTHR22550:SF18">
    <property type="entry name" value="VWFA DOMAIN-CONTAINING PROTEIN"/>
    <property type="match status" value="1"/>
</dbReference>
<evidence type="ECO:0000256" key="1">
    <source>
        <dbReference type="SAM" id="Phobius"/>
    </source>
</evidence>
<proteinExistence type="predicted"/>
<dbReference type="Proteomes" id="UP001566331">
    <property type="component" value="Unassembled WGS sequence"/>
</dbReference>
<dbReference type="InterPro" id="IPR050768">
    <property type="entry name" value="UPF0353/GerABKA_families"/>
</dbReference>
<dbReference type="InterPro" id="IPR036465">
    <property type="entry name" value="vWFA_dom_sf"/>
</dbReference>
<dbReference type="PROSITE" id="PS50234">
    <property type="entry name" value="VWFA"/>
    <property type="match status" value="1"/>
</dbReference>
<evidence type="ECO:0000313" key="3">
    <source>
        <dbReference type="EMBL" id="MEZ0475417.1"/>
    </source>
</evidence>
<keyword evidence="1" id="KW-0812">Transmembrane</keyword>
<keyword evidence="4" id="KW-1185">Reference proteome</keyword>
<dbReference type="SUPFAM" id="SSF53300">
    <property type="entry name" value="vWA-like"/>
    <property type="match status" value="1"/>
</dbReference>
<dbReference type="RefSeq" id="WP_370565158.1">
    <property type="nucleotide sequence ID" value="NZ_JBFWIB010000013.1"/>
</dbReference>
<organism evidence="3 4">
    <name type="scientific">Luteimonas salinilitoris</name>
    <dbReference type="NCBI Taxonomy" id="3237697"/>
    <lineage>
        <taxon>Bacteria</taxon>
        <taxon>Pseudomonadati</taxon>
        <taxon>Pseudomonadota</taxon>
        <taxon>Gammaproteobacteria</taxon>
        <taxon>Lysobacterales</taxon>
        <taxon>Lysobacteraceae</taxon>
        <taxon>Luteimonas</taxon>
    </lineage>
</organism>
<dbReference type="SMART" id="SM00327">
    <property type="entry name" value="VWA"/>
    <property type="match status" value="1"/>
</dbReference>
<accession>A0ABV4HRQ3</accession>
<reference evidence="3 4" key="1">
    <citation type="submission" date="2024-07" db="EMBL/GenBank/DDBJ databases">
        <title>Luteimonas salilacus sp. nov., isolated from the shore soil of Salt Lake in Tibet of China.</title>
        <authorList>
            <person name="Zhang X."/>
            <person name="Li A."/>
        </authorList>
    </citation>
    <scope>NUCLEOTIDE SEQUENCE [LARGE SCALE GENOMIC DNA]</scope>
    <source>
        <strain evidence="3 4">B3-2-R+30</strain>
    </source>
</reference>
<protein>
    <submittedName>
        <fullName evidence="3">VWA domain-containing protein</fullName>
    </submittedName>
</protein>
<dbReference type="Pfam" id="PF00092">
    <property type="entry name" value="VWA"/>
    <property type="match status" value="1"/>
</dbReference>
<dbReference type="InterPro" id="IPR033881">
    <property type="entry name" value="vWA_BatA_type"/>
</dbReference>
<dbReference type="PANTHER" id="PTHR22550">
    <property type="entry name" value="SPORE GERMINATION PROTEIN"/>
    <property type="match status" value="1"/>
</dbReference>
<dbReference type="CDD" id="cd01467">
    <property type="entry name" value="vWA_BatA_type"/>
    <property type="match status" value="1"/>
</dbReference>
<comment type="caution">
    <text evidence="3">The sequence shown here is derived from an EMBL/GenBank/DDBJ whole genome shotgun (WGS) entry which is preliminary data.</text>
</comment>